<sequence>MVTSRINSANDHIHSINRQRRLHSNCYLTSDISIVQPNLVQGNTEYGTSTLARYHFATTGPIVPRKCIFEDQALNAISRLFWLTPVKPPDSPQSPKLVGREEGGVGRGEERREQWFCIFTK</sequence>
<keyword evidence="3" id="KW-1185">Reference proteome</keyword>
<feature type="compositionally biased region" description="Basic and acidic residues" evidence="1">
    <location>
        <begin position="98"/>
        <end position="109"/>
    </location>
</feature>
<protein>
    <submittedName>
        <fullName evidence="2">Uncharacterized protein</fullName>
    </submittedName>
</protein>
<gene>
    <name evidence="2" type="ORF">E2C01_028633</name>
</gene>
<evidence type="ECO:0000313" key="2">
    <source>
        <dbReference type="EMBL" id="MPC35215.1"/>
    </source>
</evidence>
<dbReference type="Proteomes" id="UP000324222">
    <property type="component" value="Unassembled WGS sequence"/>
</dbReference>
<comment type="caution">
    <text evidence="2">The sequence shown here is derived from an EMBL/GenBank/DDBJ whole genome shotgun (WGS) entry which is preliminary data.</text>
</comment>
<name>A0A5B7EP97_PORTR</name>
<reference evidence="2 3" key="1">
    <citation type="submission" date="2019-05" db="EMBL/GenBank/DDBJ databases">
        <title>Another draft genome of Portunus trituberculatus and its Hox gene families provides insights of decapod evolution.</title>
        <authorList>
            <person name="Jeong J.-H."/>
            <person name="Song I."/>
            <person name="Kim S."/>
            <person name="Choi T."/>
            <person name="Kim D."/>
            <person name="Ryu S."/>
            <person name="Kim W."/>
        </authorList>
    </citation>
    <scope>NUCLEOTIDE SEQUENCE [LARGE SCALE GENOMIC DNA]</scope>
    <source>
        <tissue evidence="2">Muscle</tissue>
    </source>
</reference>
<feature type="region of interest" description="Disordered" evidence="1">
    <location>
        <begin position="88"/>
        <end position="109"/>
    </location>
</feature>
<dbReference type="AlphaFoldDB" id="A0A5B7EP97"/>
<proteinExistence type="predicted"/>
<dbReference type="EMBL" id="VSRR010003225">
    <property type="protein sequence ID" value="MPC35215.1"/>
    <property type="molecule type" value="Genomic_DNA"/>
</dbReference>
<evidence type="ECO:0000313" key="3">
    <source>
        <dbReference type="Proteomes" id="UP000324222"/>
    </source>
</evidence>
<accession>A0A5B7EP97</accession>
<organism evidence="2 3">
    <name type="scientific">Portunus trituberculatus</name>
    <name type="common">Swimming crab</name>
    <name type="synonym">Neptunus trituberculatus</name>
    <dbReference type="NCBI Taxonomy" id="210409"/>
    <lineage>
        <taxon>Eukaryota</taxon>
        <taxon>Metazoa</taxon>
        <taxon>Ecdysozoa</taxon>
        <taxon>Arthropoda</taxon>
        <taxon>Crustacea</taxon>
        <taxon>Multicrustacea</taxon>
        <taxon>Malacostraca</taxon>
        <taxon>Eumalacostraca</taxon>
        <taxon>Eucarida</taxon>
        <taxon>Decapoda</taxon>
        <taxon>Pleocyemata</taxon>
        <taxon>Brachyura</taxon>
        <taxon>Eubrachyura</taxon>
        <taxon>Portunoidea</taxon>
        <taxon>Portunidae</taxon>
        <taxon>Portuninae</taxon>
        <taxon>Portunus</taxon>
    </lineage>
</organism>
<evidence type="ECO:0000256" key="1">
    <source>
        <dbReference type="SAM" id="MobiDB-lite"/>
    </source>
</evidence>